<dbReference type="RefSeq" id="XP_024361802.1">
    <property type="nucleotide sequence ID" value="XM_024506034.2"/>
</dbReference>
<dbReference type="OrthoDB" id="1747252at2759"/>
<dbReference type="PaxDb" id="3218-PP1S10_245V6.1"/>
<dbReference type="CDD" id="cd00403">
    <property type="entry name" value="Ribosomal_L1"/>
    <property type="match status" value="1"/>
</dbReference>
<dbReference type="SUPFAM" id="SSF56808">
    <property type="entry name" value="Ribosomal protein L1"/>
    <property type="match status" value="1"/>
</dbReference>
<organism evidence="7">
    <name type="scientific">Physcomitrium patens</name>
    <name type="common">Spreading-leaved earth moss</name>
    <name type="synonym">Physcomitrella patens</name>
    <dbReference type="NCBI Taxonomy" id="3218"/>
    <lineage>
        <taxon>Eukaryota</taxon>
        <taxon>Viridiplantae</taxon>
        <taxon>Streptophyta</taxon>
        <taxon>Embryophyta</taxon>
        <taxon>Bryophyta</taxon>
        <taxon>Bryophytina</taxon>
        <taxon>Bryopsida</taxon>
        <taxon>Funariidae</taxon>
        <taxon>Funariales</taxon>
        <taxon>Funariaceae</taxon>
        <taxon>Physcomitrium</taxon>
    </lineage>
</organism>
<dbReference type="FunFam" id="3.40.50.790:FF:000001">
    <property type="entry name" value="50S ribosomal protein L1"/>
    <property type="match status" value="1"/>
</dbReference>
<evidence type="ECO:0000313" key="9">
    <source>
        <dbReference type="Proteomes" id="UP000006727"/>
    </source>
</evidence>
<evidence type="ECO:0000256" key="5">
    <source>
        <dbReference type="ARBA" id="ARBA00023274"/>
    </source>
</evidence>
<keyword evidence="4 6" id="KW-0689">Ribosomal protein</keyword>
<dbReference type="GO" id="GO:0003735">
    <property type="term" value="F:structural constituent of ribosome"/>
    <property type="evidence" value="ECO:0007669"/>
    <property type="project" value="InterPro"/>
</dbReference>
<dbReference type="InterPro" id="IPR016095">
    <property type="entry name" value="Ribosomal_uL1_3-a/b-sand"/>
</dbReference>
<dbReference type="HAMAP" id="MF_01318_B">
    <property type="entry name" value="Ribosomal_uL1_B"/>
    <property type="match status" value="1"/>
</dbReference>
<evidence type="ECO:0000256" key="2">
    <source>
        <dbReference type="ARBA" id="ARBA00022730"/>
    </source>
</evidence>
<keyword evidence="3" id="KW-0694">RNA-binding</keyword>
<dbReference type="Gene3D" id="3.40.50.790">
    <property type="match status" value="1"/>
</dbReference>
<reference evidence="7 9" key="1">
    <citation type="journal article" date="2008" name="Science">
        <title>The Physcomitrella genome reveals evolutionary insights into the conquest of land by plants.</title>
        <authorList>
            <person name="Rensing S."/>
            <person name="Lang D."/>
            <person name="Zimmer A."/>
            <person name="Terry A."/>
            <person name="Salamov A."/>
            <person name="Shapiro H."/>
            <person name="Nishiyama T."/>
            <person name="Perroud P.-F."/>
            <person name="Lindquist E."/>
            <person name="Kamisugi Y."/>
            <person name="Tanahashi T."/>
            <person name="Sakakibara K."/>
            <person name="Fujita T."/>
            <person name="Oishi K."/>
            <person name="Shin-I T."/>
            <person name="Kuroki Y."/>
            <person name="Toyoda A."/>
            <person name="Suzuki Y."/>
            <person name="Hashimoto A."/>
            <person name="Yamaguchi K."/>
            <person name="Sugano A."/>
            <person name="Kohara Y."/>
            <person name="Fujiyama A."/>
            <person name="Anterola A."/>
            <person name="Aoki S."/>
            <person name="Ashton N."/>
            <person name="Barbazuk W.B."/>
            <person name="Barker E."/>
            <person name="Bennetzen J."/>
            <person name="Bezanilla M."/>
            <person name="Blankenship R."/>
            <person name="Cho S.H."/>
            <person name="Dutcher S."/>
            <person name="Estelle M."/>
            <person name="Fawcett J.A."/>
            <person name="Gundlach H."/>
            <person name="Hanada K."/>
            <person name="Heyl A."/>
            <person name="Hicks K.A."/>
            <person name="Hugh J."/>
            <person name="Lohr M."/>
            <person name="Mayer K."/>
            <person name="Melkozernov A."/>
            <person name="Murata T."/>
            <person name="Nelson D."/>
            <person name="Pils B."/>
            <person name="Prigge M."/>
            <person name="Reiss B."/>
            <person name="Renner T."/>
            <person name="Rombauts S."/>
            <person name="Rushton P."/>
            <person name="Sanderfoot A."/>
            <person name="Schween G."/>
            <person name="Shiu S.-H."/>
            <person name="Stueber K."/>
            <person name="Theodoulou F.L."/>
            <person name="Tu H."/>
            <person name="Van de Peer Y."/>
            <person name="Verrier P.J."/>
            <person name="Waters E."/>
            <person name="Wood A."/>
            <person name="Yang L."/>
            <person name="Cove D."/>
            <person name="Cuming A."/>
            <person name="Hasebe M."/>
            <person name="Lucas S."/>
            <person name="Mishler D.B."/>
            <person name="Reski R."/>
            <person name="Grigoriev I."/>
            <person name="Quatrano R.S."/>
            <person name="Boore J.L."/>
        </authorList>
    </citation>
    <scope>NUCLEOTIDE SEQUENCE [LARGE SCALE GENOMIC DNA]</scope>
    <source>
        <strain evidence="8 9">cv. Gransden 2004</strain>
    </source>
</reference>
<evidence type="ECO:0000256" key="6">
    <source>
        <dbReference type="RuleBase" id="RU000659"/>
    </source>
</evidence>
<dbReference type="STRING" id="3218.A0A2K1IIF1"/>
<dbReference type="EnsemblPlants" id="Pp3c23_7820V3.2">
    <property type="protein sequence ID" value="Pp3c23_7820V3.2"/>
    <property type="gene ID" value="Pp3c23_7820"/>
</dbReference>
<evidence type="ECO:0000256" key="1">
    <source>
        <dbReference type="ARBA" id="ARBA00010531"/>
    </source>
</evidence>
<accession>A0A2K1IIF1</accession>
<evidence type="ECO:0000256" key="4">
    <source>
        <dbReference type="ARBA" id="ARBA00022980"/>
    </source>
</evidence>
<evidence type="ECO:0000313" key="7">
    <source>
        <dbReference type="EMBL" id="PNR29053.1"/>
    </source>
</evidence>
<dbReference type="EMBL" id="ABEU02000023">
    <property type="protein sequence ID" value="PNR29053.1"/>
    <property type="molecule type" value="Genomic_DNA"/>
</dbReference>
<evidence type="ECO:0000313" key="8">
    <source>
        <dbReference type="EnsemblPlants" id="Pp3c23_7820V3.1"/>
    </source>
</evidence>
<dbReference type="PANTHER" id="PTHR36427">
    <property type="entry name" value="54S RIBOSOMAL PROTEIN L1, MITOCHONDRIAL"/>
    <property type="match status" value="1"/>
</dbReference>
<dbReference type="Pfam" id="PF00687">
    <property type="entry name" value="Ribosomal_L1"/>
    <property type="match status" value="1"/>
</dbReference>
<keyword evidence="9" id="KW-1185">Reference proteome</keyword>
<dbReference type="Gene3D" id="3.30.190.20">
    <property type="match status" value="1"/>
</dbReference>
<dbReference type="PROSITE" id="PS01199">
    <property type="entry name" value="RIBOSOMAL_L1"/>
    <property type="match status" value="1"/>
</dbReference>
<proteinExistence type="inferred from homology"/>
<name>A0A2K1IIF1_PHYPA</name>
<dbReference type="OMA" id="DEWIITL"/>
<dbReference type="Gramene" id="Pp3c23_7820V3.1">
    <property type="protein sequence ID" value="Pp3c23_7820V3.1"/>
    <property type="gene ID" value="Pp3c23_7820"/>
</dbReference>
<dbReference type="PANTHER" id="PTHR36427:SF3">
    <property type="entry name" value="LARGE RIBOSOMAL SUBUNIT PROTEIN UL1M"/>
    <property type="match status" value="1"/>
</dbReference>
<dbReference type="GO" id="GO:0019843">
    <property type="term" value="F:rRNA binding"/>
    <property type="evidence" value="ECO:0007669"/>
    <property type="project" value="UniProtKB-KW"/>
</dbReference>
<dbReference type="Gramene" id="Pp3c23_7820V3.2">
    <property type="protein sequence ID" value="Pp3c23_7820V3.2"/>
    <property type="gene ID" value="Pp3c23_7820"/>
</dbReference>
<dbReference type="NCBIfam" id="TIGR01169">
    <property type="entry name" value="rplA_bact"/>
    <property type="match status" value="1"/>
</dbReference>
<dbReference type="InterPro" id="IPR005878">
    <property type="entry name" value="Ribosom_uL1_bac-type"/>
</dbReference>
<comment type="similarity">
    <text evidence="1 6">Belongs to the universal ribosomal protein uL1 family.</text>
</comment>
<dbReference type="Proteomes" id="UP000006727">
    <property type="component" value="Chromosome 23"/>
</dbReference>
<dbReference type="InterPro" id="IPR028364">
    <property type="entry name" value="Ribosomal_uL1/biogenesis"/>
</dbReference>
<keyword evidence="2" id="KW-0699">rRNA-binding</keyword>
<reference evidence="8" key="3">
    <citation type="submission" date="2020-12" db="UniProtKB">
        <authorList>
            <consortium name="EnsemblPlants"/>
        </authorList>
    </citation>
    <scope>IDENTIFICATION</scope>
</reference>
<protein>
    <recommendedName>
        <fullName evidence="6">Ribosomal protein</fullName>
    </recommendedName>
</protein>
<dbReference type="GeneID" id="112275565"/>
<dbReference type="InterPro" id="IPR023674">
    <property type="entry name" value="Ribosomal_uL1-like"/>
</dbReference>
<dbReference type="GO" id="GO:0006412">
    <property type="term" value="P:translation"/>
    <property type="evidence" value="ECO:0007669"/>
    <property type="project" value="InterPro"/>
</dbReference>
<dbReference type="EnsemblPlants" id="Pp3c23_7820V3.1">
    <property type="protein sequence ID" value="Pp3c23_7820V3.1"/>
    <property type="gene ID" value="Pp3c23_7820"/>
</dbReference>
<sequence>MTTSAASMLLDLAPALSSLNISTSASAAARKPASLNSSVSFRGNWNGLRAGGVQVGGASTWRSLKKELGVRVRVCAVAELFESEVLGTDEEEGSAEEAPVKTVKPKTGKRALILKSDRTRSKRYLEIQKLREKKKEYDPDTAVRLLKDTASLKFVETVEAHFRLNIDPKYTDQQLRATVSLPKGTGQTIRVAVLTQGEKQQEAKNAGADFVGADDLIDEIARGMMDFDKLIATPDMMPKVARLGRLLGPRGLMPNPKAGTVTVDVTSAIGEFKAGKVEYRADKTGIVHVLFGKSDFSAEDLLLNLVAVANSVDANRPSGAKGVYWKSAHICTTMGPSIRLNVPELRDHKITATD</sequence>
<keyword evidence="5 6" id="KW-0687">Ribonucleoprotein</keyword>
<reference evidence="7 9" key="2">
    <citation type="journal article" date="2018" name="Plant J.">
        <title>The Physcomitrella patens chromosome-scale assembly reveals moss genome structure and evolution.</title>
        <authorList>
            <person name="Lang D."/>
            <person name="Ullrich K.K."/>
            <person name="Murat F."/>
            <person name="Fuchs J."/>
            <person name="Jenkins J."/>
            <person name="Haas F.B."/>
            <person name="Piednoel M."/>
            <person name="Gundlach H."/>
            <person name="Van Bel M."/>
            <person name="Meyberg R."/>
            <person name="Vives C."/>
            <person name="Morata J."/>
            <person name="Symeonidi A."/>
            <person name="Hiss M."/>
            <person name="Muchero W."/>
            <person name="Kamisugi Y."/>
            <person name="Saleh O."/>
            <person name="Blanc G."/>
            <person name="Decker E.L."/>
            <person name="van Gessel N."/>
            <person name="Grimwood J."/>
            <person name="Hayes R.D."/>
            <person name="Graham S.W."/>
            <person name="Gunter L.E."/>
            <person name="McDaniel S.F."/>
            <person name="Hoernstein S.N.W."/>
            <person name="Larsson A."/>
            <person name="Li F.W."/>
            <person name="Perroud P.F."/>
            <person name="Phillips J."/>
            <person name="Ranjan P."/>
            <person name="Rokshar D.S."/>
            <person name="Rothfels C.J."/>
            <person name="Schneider L."/>
            <person name="Shu S."/>
            <person name="Stevenson D.W."/>
            <person name="Thummler F."/>
            <person name="Tillich M."/>
            <person name="Villarreal Aguilar J.C."/>
            <person name="Widiez T."/>
            <person name="Wong G.K."/>
            <person name="Wymore A."/>
            <person name="Zhang Y."/>
            <person name="Zimmer A.D."/>
            <person name="Quatrano R.S."/>
            <person name="Mayer K.F.X."/>
            <person name="Goodstein D."/>
            <person name="Casacuberta J.M."/>
            <person name="Vandepoele K."/>
            <person name="Reski R."/>
            <person name="Cuming A.C."/>
            <person name="Tuskan G.A."/>
            <person name="Maumus F."/>
            <person name="Salse J."/>
            <person name="Schmutz J."/>
            <person name="Rensing S.A."/>
        </authorList>
    </citation>
    <scope>NUCLEOTIDE SEQUENCE [LARGE SCALE GENOMIC DNA]</scope>
    <source>
        <strain evidence="8 9">cv. Gransden 2004</strain>
    </source>
</reference>
<dbReference type="GO" id="GO:0015934">
    <property type="term" value="C:large ribosomal subunit"/>
    <property type="evidence" value="ECO:0007669"/>
    <property type="project" value="InterPro"/>
</dbReference>
<dbReference type="InterPro" id="IPR023673">
    <property type="entry name" value="Ribosomal_uL1_CS"/>
</dbReference>
<evidence type="ECO:0000256" key="3">
    <source>
        <dbReference type="ARBA" id="ARBA00022884"/>
    </source>
</evidence>
<dbReference type="AlphaFoldDB" id="A0A2K1IIF1"/>
<gene>
    <name evidence="8" type="primary">LOC112275565</name>
    <name evidence="7" type="ORF">PHYPA_027745</name>
</gene>